<dbReference type="OrthoDB" id="9998810at2"/>
<dbReference type="EMBL" id="NGJY01000002">
    <property type="protein sequence ID" value="RSU03515.1"/>
    <property type="molecule type" value="Genomic_DNA"/>
</dbReference>
<feature type="transmembrane region" description="Helical" evidence="1">
    <location>
        <begin position="96"/>
        <end position="115"/>
    </location>
</feature>
<organism evidence="2 3">
    <name type="scientific">Vagococcus fessus</name>
    <dbReference type="NCBI Taxonomy" id="120370"/>
    <lineage>
        <taxon>Bacteria</taxon>
        <taxon>Bacillati</taxon>
        <taxon>Bacillota</taxon>
        <taxon>Bacilli</taxon>
        <taxon>Lactobacillales</taxon>
        <taxon>Enterococcaceae</taxon>
        <taxon>Vagococcus</taxon>
    </lineage>
</organism>
<evidence type="ECO:0000313" key="3">
    <source>
        <dbReference type="Proteomes" id="UP000287101"/>
    </source>
</evidence>
<reference evidence="2 3" key="1">
    <citation type="submission" date="2017-05" db="EMBL/GenBank/DDBJ databases">
        <title>Vagococcus spp. assemblies.</title>
        <authorList>
            <person name="Gulvik C.A."/>
        </authorList>
    </citation>
    <scope>NUCLEOTIDE SEQUENCE [LARGE SCALE GENOMIC DNA]</scope>
    <source>
        <strain evidence="2 3">CCUG 41755</strain>
    </source>
</reference>
<feature type="transmembrane region" description="Helical" evidence="1">
    <location>
        <begin position="159"/>
        <end position="178"/>
    </location>
</feature>
<dbReference type="Proteomes" id="UP000287101">
    <property type="component" value="Unassembled WGS sequence"/>
</dbReference>
<name>A0A430A8R6_9ENTE</name>
<protein>
    <submittedName>
        <fullName evidence="2">Uncharacterized protein</fullName>
    </submittedName>
</protein>
<feature type="transmembrane region" description="Helical" evidence="1">
    <location>
        <begin position="20"/>
        <end position="44"/>
    </location>
</feature>
<gene>
    <name evidence="2" type="ORF">CBF31_07325</name>
</gene>
<keyword evidence="1" id="KW-0812">Transmembrane</keyword>
<keyword evidence="1" id="KW-0472">Membrane</keyword>
<comment type="caution">
    <text evidence="2">The sequence shown here is derived from an EMBL/GenBank/DDBJ whole genome shotgun (WGS) entry which is preliminary data.</text>
</comment>
<feature type="transmembrane region" description="Helical" evidence="1">
    <location>
        <begin position="69"/>
        <end position="90"/>
    </location>
</feature>
<proteinExistence type="predicted"/>
<accession>A0A430A8R6</accession>
<dbReference type="RefSeq" id="WP_126831725.1">
    <property type="nucleotide sequence ID" value="NZ_CBCRYB010000001.1"/>
</dbReference>
<evidence type="ECO:0000313" key="2">
    <source>
        <dbReference type="EMBL" id="RSU03515.1"/>
    </source>
</evidence>
<keyword evidence="1" id="KW-1133">Transmembrane helix</keyword>
<sequence length="182" mass="20147">MKDRYFIVKERDSGGGLLGFALIIAFVIALLIIAIPLAILWYVVFTKHFFGKYYNAIANSLSSVKKWSIMVWAVLVYIAAFMSQSSATIWEVEMQPFLPIGTLVIIAVIGLDYFYLKNKGLNPWSGTEKVRSKSVAKALGLAELLFLGAFVISGIVMQVIVVPLIISVGVGLISYFIIENFL</sequence>
<keyword evidence="3" id="KW-1185">Reference proteome</keyword>
<dbReference type="AlphaFoldDB" id="A0A430A8R6"/>
<evidence type="ECO:0000256" key="1">
    <source>
        <dbReference type="SAM" id="Phobius"/>
    </source>
</evidence>